<dbReference type="Pfam" id="PF21034">
    <property type="entry name" value="BCAS3_WD40"/>
    <property type="match status" value="2"/>
</dbReference>
<dbReference type="InterPro" id="IPR045142">
    <property type="entry name" value="BCAS3-like"/>
</dbReference>
<feature type="compositionally biased region" description="Low complexity" evidence="1">
    <location>
        <begin position="570"/>
        <end position="591"/>
    </location>
</feature>
<dbReference type="InterPro" id="IPR036322">
    <property type="entry name" value="WD40_repeat_dom_sf"/>
</dbReference>
<evidence type="ECO:0000313" key="3">
    <source>
        <dbReference type="EMBL" id="TPX60359.1"/>
    </source>
</evidence>
<feature type="domain" description="BCAS3 WD40" evidence="2">
    <location>
        <begin position="358"/>
        <end position="465"/>
    </location>
</feature>
<feature type="region of interest" description="Disordered" evidence="1">
    <location>
        <begin position="304"/>
        <end position="339"/>
    </location>
</feature>
<feature type="region of interest" description="Disordered" evidence="1">
    <location>
        <begin position="963"/>
        <end position="987"/>
    </location>
</feature>
<feature type="compositionally biased region" description="Low complexity" evidence="1">
    <location>
        <begin position="931"/>
        <end position="945"/>
    </location>
</feature>
<feature type="region of interest" description="Disordered" evidence="1">
    <location>
        <begin position="238"/>
        <end position="261"/>
    </location>
</feature>
<comment type="caution">
    <text evidence="3">The sequence shown here is derived from an EMBL/GenBank/DDBJ whole genome shotgun (WGS) entry which is preliminary data.</text>
</comment>
<dbReference type="Proteomes" id="UP000318582">
    <property type="component" value="Unassembled WGS sequence"/>
</dbReference>
<feature type="region of interest" description="Disordered" evidence="1">
    <location>
        <begin position="637"/>
        <end position="671"/>
    </location>
</feature>
<dbReference type="GO" id="GO:0005737">
    <property type="term" value="C:cytoplasm"/>
    <property type="evidence" value="ECO:0007669"/>
    <property type="project" value="TreeGrafter"/>
</dbReference>
<accession>A0A507E8H5</accession>
<dbReference type="GO" id="GO:0006914">
    <property type="term" value="P:autophagy"/>
    <property type="evidence" value="ECO:0007669"/>
    <property type="project" value="InterPro"/>
</dbReference>
<dbReference type="SUPFAM" id="SSF50978">
    <property type="entry name" value="WD40 repeat-like"/>
    <property type="match status" value="1"/>
</dbReference>
<dbReference type="Gene3D" id="2.130.10.10">
    <property type="entry name" value="YVTN repeat-like/Quinoprotein amine dehydrogenase"/>
    <property type="match status" value="1"/>
</dbReference>
<feature type="region of interest" description="Disordered" evidence="1">
    <location>
        <begin position="913"/>
        <end position="945"/>
    </location>
</feature>
<dbReference type="PANTHER" id="PTHR13268">
    <property type="entry name" value="BREAST CARCINOMA AMPLIFIED SEQUENCE 3"/>
    <property type="match status" value="1"/>
</dbReference>
<feature type="region of interest" description="Disordered" evidence="1">
    <location>
        <begin position="564"/>
        <end position="604"/>
    </location>
</feature>
<keyword evidence="4" id="KW-1185">Reference proteome</keyword>
<dbReference type="InterPro" id="IPR048382">
    <property type="entry name" value="BCAS3_WD40"/>
</dbReference>
<name>A0A507E8H5_9FUNG</name>
<feature type="region of interest" description="Disordered" evidence="1">
    <location>
        <begin position="814"/>
        <end position="836"/>
    </location>
</feature>
<dbReference type="InterPro" id="IPR015943">
    <property type="entry name" value="WD40/YVTN_repeat-like_dom_sf"/>
</dbReference>
<dbReference type="AlphaFoldDB" id="A0A507E8H5"/>
<sequence length="987" mass="106838">MFAQEPQGVRAQPKALRPQTAISNISSYLGGISAYVAQNLPDKLQWNSNTEAHGLEDVNSADFGSETAFRKKKLYLFLGYQAGFQIWDVSDADNVQEVLSLRQGFGKVHCIEAVPDIERDAMVDKCKSARPLVALIVDKSITAGNPMTDGGQVLRLFSMQSLSTVHTLDFEADEPVDVKCTPRVIAVALASQVLNIYSTSTMDFLARFTDVLASPLHSIPVFDIGLRYIIYATSAAPPTVRRGSPTSADPDSDDAEVNEESGLARKMAGKVAKDLVVGAKVIGEYGYQALSNYFSHAGTKSGETMVERGQTLQRDSERSMARSGTSPRSSSQTDKSKSPGAVGAVIICSLPLDKSTANASAAIAHWKPHSNPVSVACFNPSQTIALTASVQANTFYLWEVPGRSSSGKVRAAVRCLYKLERGYTAATIEHIGFSWDSRWIGVTTAKGTTHIYKIDPFAGRDRRTTSINGTPDERLNLINGLTEPRAITSLSTLGKGTETIGGVASLYPIARVKRHHPSEPRPGHKLGTAEADELPDSLPGSARAWQLAAFLPVEKQDKINASRAYNSTYSRRPSSDRSSPSASVAGSWGSPRGSTLEPSTSHNVTTTRIYRQRILTFQSTDRDSLMIHHVDVILEHSGSTHSPTSPATHLPTPQNNSGGRSTSPMERFSPSSLLSNAFPGLSSVLGTGSRASHHVRVKTTNVMEWNVKRDEDWAEVQRSIGMPQRPPNTAGRGSPKHSVMAAQEHPSLGRHLTNWASKIEIRSYHPSLRPPVWMGPQFVFQVYDKGRQRMAASTTVVAPDLSDLPPAMEVQVKREAPKPHSNGRIGPSSQLPTLHSGDKIQENLSTAMDSPIEINPLELSMGHRFAQIVAMDAHKKEPLSFEDACHISPMTMPAASNDGDPAARLLESSSAAVMVPSKNSKASHRRPATESLPSDQSPSSSSSSLYAAPYMSESFNFDDLLLPTPGDQVITHEDQDEVLITDLSGKP</sequence>
<reference evidence="3 4" key="1">
    <citation type="journal article" date="2019" name="Sci. Rep.">
        <title>Comparative genomics of chytrid fungi reveal insights into the obligate biotrophic and pathogenic lifestyle of Synchytrium endobioticum.</title>
        <authorList>
            <person name="van de Vossenberg B.T.L.H."/>
            <person name="Warris S."/>
            <person name="Nguyen H.D.T."/>
            <person name="van Gent-Pelzer M.P.E."/>
            <person name="Joly D.L."/>
            <person name="van de Geest H.C."/>
            <person name="Bonants P.J.M."/>
            <person name="Smith D.S."/>
            <person name="Levesque C.A."/>
            <person name="van der Lee T.A.J."/>
        </authorList>
    </citation>
    <scope>NUCLEOTIDE SEQUENCE [LARGE SCALE GENOMIC DNA]</scope>
    <source>
        <strain evidence="3 4">CBS 809.83</strain>
    </source>
</reference>
<dbReference type="GO" id="GO:0042594">
    <property type="term" value="P:response to starvation"/>
    <property type="evidence" value="ECO:0007669"/>
    <property type="project" value="TreeGrafter"/>
</dbReference>
<evidence type="ECO:0000259" key="2">
    <source>
        <dbReference type="Pfam" id="PF21034"/>
    </source>
</evidence>
<feature type="compositionally biased region" description="Polar residues" evidence="1">
    <location>
        <begin position="322"/>
        <end position="333"/>
    </location>
</feature>
<feature type="compositionally biased region" description="Acidic residues" evidence="1">
    <location>
        <begin position="250"/>
        <end position="259"/>
    </location>
</feature>
<evidence type="ECO:0000313" key="4">
    <source>
        <dbReference type="Proteomes" id="UP000318582"/>
    </source>
</evidence>
<dbReference type="EMBL" id="QEAQ01000015">
    <property type="protein sequence ID" value="TPX60359.1"/>
    <property type="molecule type" value="Genomic_DNA"/>
</dbReference>
<protein>
    <recommendedName>
        <fullName evidence="2">BCAS3 WD40 domain-containing protein</fullName>
    </recommendedName>
</protein>
<feature type="region of interest" description="Disordered" evidence="1">
    <location>
        <begin position="514"/>
        <end position="537"/>
    </location>
</feature>
<organism evidence="3 4">
    <name type="scientific">Powellomyces hirtus</name>
    <dbReference type="NCBI Taxonomy" id="109895"/>
    <lineage>
        <taxon>Eukaryota</taxon>
        <taxon>Fungi</taxon>
        <taxon>Fungi incertae sedis</taxon>
        <taxon>Chytridiomycota</taxon>
        <taxon>Chytridiomycota incertae sedis</taxon>
        <taxon>Chytridiomycetes</taxon>
        <taxon>Spizellomycetales</taxon>
        <taxon>Powellomycetaceae</taxon>
        <taxon>Powellomyces</taxon>
    </lineage>
</organism>
<feature type="domain" description="BCAS3 WD40" evidence="2">
    <location>
        <begin position="72"/>
        <end position="233"/>
    </location>
</feature>
<evidence type="ECO:0000256" key="1">
    <source>
        <dbReference type="SAM" id="MobiDB-lite"/>
    </source>
</evidence>
<feature type="compositionally biased region" description="Polar residues" evidence="1">
    <location>
        <begin position="592"/>
        <end position="604"/>
    </location>
</feature>
<gene>
    <name evidence="3" type="ORF">PhCBS80983_g01844</name>
</gene>
<proteinExistence type="predicted"/>
<dbReference type="PANTHER" id="PTHR13268:SF0">
    <property type="entry name" value="BCAS3 MICROTUBULE ASSOCIATED CELL MIGRATION FACTOR"/>
    <property type="match status" value="1"/>
</dbReference>